<dbReference type="Pfam" id="PF01395">
    <property type="entry name" value="PBP_GOBP"/>
    <property type="match status" value="1"/>
</dbReference>
<dbReference type="AlphaFoldDB" id="A0A0U3SQ56"/>
<keyword evidence="1" id="KW-0732">Signal</keyword>
<name>A0A0U3SQ56_9HEMI</name>
<dbReference type="SMART" id="SM00708">
    <property type="entry name" value="PhBP"/>
    <property type="match status" value="1"/>
</dbReference>
<dbReference type="SUPFAM" id="SSF47565">
    <property type="entry name" value="Insect pheromone/odorant-binding proteins"/>
    <property type="match status" value="1"/>
</dbReference>
<feature type="chain" id="PRO_5006845188" evidence="1">
    <location>
        <begin position="28"/>
        <end position="145"/>
    </location>
</feature>
<dbReference type="SMR" id="A0A0U3SQ56"/>
<proteinExistence type="evidence at transcript level"/>
<accession>A0A0U3SQ56</accession>
<evidence type="ECO:0000313" key="2">
    <source>
        <dbReference type="EMBL" id="ALV87602.1"/>
    </source>
</evidence>
<sequence length="145" mass="16647">MFAKIVFVNLMLLFLVYNGKLIHAGEAMVSVMDVCKKQYPVANDEEVWLHFKKNGEIPDESDKNAKCQFFCIPNKLGIVDDNGVLDEAKAKEIFMKFHPDFSNPDAVDQVIQECRKDNSGMDVCDSTYEYKKCMMKKYLSAKQSR</sequence>
<dbReference type="EMBL" id="KU133777">
    <property type="protein sequence ID" value="ALV87602.1"/>
    <property type="molecule type" value="mRNA"/>
</dbReference>
<protein>
    <submittedName>
        <fullName evidence="2">Odorant binding protein 6</fullName>
    </submittedName>
</protein>
<evidence type="ECO:0000256" key="1">
    <source>
        <dbReference type="SAM" id="SignalP"/>
    </source>
</evidence>
<dbReference type="InterPro" id="IPR036728">
    <property type="entry name" value="PBP_GOBP_sf"/>
</dbReference>
<dbReference type="Gene3D" id="1.10.238.20">
    <property type="entry name" value="Pheromone/general odorant binding protein domain"/>
    <property type="match status" value="1"/>
</dbReference>
<dbReference type="GO" id="GO:0005549">
    <property type="term" value="F:odorant binding"/>
    <property type="evidence" value="ECO:0007669"/>
    <property type="project" value="InterPro"/>
</dbReference>
<dbReference type="CDD" id="cd23992">
    <property type="entry name" value="PBP_GOBP"/>
    <property type="match status" value="1"/>
</dbReference>
<feature type="signal peptide" evidence="1">
    <location>
        <begin position="1"/>
        <end position="27"/>
    </location>
</feature>
<reference evidence="2" key="1">
    <citation type="submission" date="2015-11" db="EMBL/GenBank/DDBJ databases">
        <title>Identification of candidate chemosensory genes in the antennal transcriptome of Drosicha corpulenta (Kuwana).</title>
        <authorList>
            <person name="Zhang Y."/>
            <person name="Gao Q."/>
            <person name="Xie Y."/>
        </authorList>
    </citation>
    <scope>NUCLEOTIDE SEQUENCE</scope>
</reference>
<dbReference type="InterPro" id="IPR006170">
    <property type="entry name" value="PBP/GOBP"/>
</dbReference>
<organism evidence="2">
    <name type="scientific">Drosicha corpulenta</name>
    <dbReference type="NCBI Taxonomy" id="535978"/>
    <lineage>
        <taxon>Eukaryota</taxon>
        <taxon>Metazoa</taxon>
        <taxon>Ecdysozoa</taxon>
        <taxon>Arthropoda</taxon>
        <taxon>Hexapoda</taxon>
        <taxon>Insecta</taxon>
        <taxon>Pterygota</taxon>
        <taxon>Neoptera</taxon>
        <taxon>Paraneoptera</taxon>
        <taxon>Hemiptera</taxon>
        <taxon>Sternorrhyncha</taxon>
        <taxon>Coccoidea</taxon>
        <taxon>Monophlebidae</taxon>
        <taxon>Drosicha</taxon>
    </lineage>
</organism>